<dbReference type="SUPFAM" id="SSF49464">
    <property type="entry name" value="Carboxypeptidase regulatory domain-like"/>
    <property type="match status" value="2"/>
</dbReference>
<name>A0ABX7PC93_9BACT</name>
<dbReference type="SMART" id="SM00228">
    <property type="entry name" value="PDZ"/>
    <property type="match status" value="1"/>
</dbReference>
<feature type="domain" description="PDZ" evidence="3">
    <location>
        <begin position="861"/>
        <end position="918"/>
    </location>
</feature>
<dbReference type="EMBL" id="CP071090">
    <property type="protein sequence ID" value="QSQ28106.1"/>
    <property type="molecule type" value="Genomic_DNA"/>
</dbReference>
<dbReference type="PANTHER" id="PTHR23303">
    <property type="entry name" value="CARBOXYPEPTIDASE REGULATORY REGION-CONTAINING"/>
    <property type="match status" value="1"/>
</dbReference>
<reference evidence="4 5" key="1">
    <citation type="submission" date="2021-02" db="EMBL/GenBank/DDBJ databases">
        <title>De Novo genome assembly of isolated myxobacteria.</title>
        <authorList>
            <person name="Stevens D.C."/>
        </authorList>
    </citation>
    <scope>NUCLEOTIDE SEQUENCE [LARGE SCALE GENOMIC DNA]</scope>
    <source>
        <strain evidence="5">SCPEA02</strain>
    </source>
</reference>
<keyword evidence="1" id="KW-0732">Signal</keyword>
<dbReference type="InterPro" id="IPR001478">
    <property type="entry name" value="PDZ"/>
</dbReference>
<dbReference type="Gene3D" id="2.60.40.1120">
    <property type="entry name" value="Carboxypeptidase-like, regulatory domain"/>
    <property type="match status" value="4"/>
</dbReference>
<dbReference type="InterPro" id="IPR008969">
    <property type="entry name" value="CarboxyPept-like_regulatory"/>
</dbReference>
<feature type="region of interest" description="Disordered" evidence="2">
    <location>
        <begin position="23"/>
        <end position="84"/>
    </location>
</feature>
<dbReference type="PROSITE" id="PS50106">
    <property type="entry name" value="PDZ"/>
    <property type="match status" value="1"/>
</dbReference>
<dbReference type="InterPro" id="IPR036034">
    <property type="entry name" value="PDZ_sf"/>
</dbReference>
<evidence type="ECO:0000256" key="2">
    <source>
        <dbReference type="SAM" id="MobiDB-lite"/>
    </source>
</evidence>
<sequence length="955" mass="98812">MVAAFIGAGLWWAARSGTNSATTSEAATASAPGPVERPRQGVPSSVAPPTAVNASATESGTPRVDEPMREEEGTLRTEVHSATGPTKDAHVTLYLQGTSRAGKPGWFIAGNGVTDEAGVLVLPARPGNYLVTARADGSATARAHVTRPRGETMTSVRLTLDTGGTLEGVTVERDSRAPVPLVELTLTPRASSNDLVLPTALSMRASMPDEERHATTSDGSGTFRFEGLAAGEYQLDARAPGHAPKRIGRVHVPSSGLTVELEGSAFIEGFVELPDGKPAAGARVIASGTGDAVETDTSEGGGFSLDVPPGVYQVAARQGARTGAAPSRVTVGAGMTVRDVRIRLGASASLAGVVRRKGSGEPIAGATVSVTPGSLTVSPDADPTEVAGAISGENGRFEAGALAPGMYAVTVRARGFKKWTRGGVSILDGQRFDLVAELEAHGRIEGTVVDESEKPVAGVHVTPETRWRMAPMEGALVTVTDAQGNFTLEGLPPGEVYVSARRPGSEPNGREMVKVSPGETSRVRIQLHEEGQLEGTVRLRGGGVPPRPVTVSALKVGASHSESVRVAASADGAWSMRVRAGRYRLIAWMTDTGNQSGDQEKFVELEAGGTKRVELEVREASRPITVTVLEPNGAPSVLATVMGGEPGKNEILMEEITDASGQVTLVTDSVGSASVHLWATNGGRRGDLPSVPSSRTAVTLQLTAGGRLTGTVRSAGGRAVQGFRLVVTALRTDDDFLTRQELDFAGDRFVVDDMVAGRVALTATLPDGRAGKAEATVTADAVTRVDVVVEAGGSLSGRLVDASGAPIAGGFVDVDGVFSPTAGADGRFRVEDVAAGAHRVIAWGRAGQLADRQVTLVSGKAVDLGDWRMGPARVEPGRLGLYFGMSGDDVTVSWIAEAGPAASLRVGDVVKAIDGVTVLDAGEARRRELGTPGSPATLVIHREGRTYPVTLTRAL</sequence>
<organism evidence="4 5">
    <name type="scientific">Pyxidicoccus parkwayensis</name>
    <dbReference type="NCBI Taxonomy" id="2813578"/>
    <lineage>
        <taxon>Bacteria</taxon>
        <taxon>Pseudomonadati</taxon>
        <taxon>Myxococcota</taxon>
        <taxon>Myxococcia</taxon>
        <taxon>Myxococcales</taxon>
        <taxon>Cystobacterineae</taxon>
        <taxon>Myxococcaceae</taxon>
        <taxon>Pyxidicoccus</taxon>
    </lineage>
</organism>
<evidence type="ECO:0000259" key="3">
    <source>
        <dbReference type="PROSITE" id="PS50106"/>
    </source>
</evidence>
<gene>
    <name evidence="4" type="ORF">JY651_14255</name>
</gene>
<dbReference type="Proteomes" id="UP000662747">
    <property type="component" value="Chromosome"/>
</dbReference>
<protein>
    <submittedName>
        <fullName evidence="4">Carboxypeptidase regulatory-like domain-containing protein</fullName>
    </submittedName>
</protein>
<evidence type="ECO:0000256" key="1">
    <source>
        <dbReference type="ARBA" id="ARBA00022729"/>
    </source>
</evidence>
<evidence type="ECO:0000313" key="5">
    <source>
        <dbReference type="Proteomes" id="UP000662747"/>
    </source>
</evidence>
<dbReference type="SUPFAM" id="SSF49452">
    <property type="entry name" value="Starch-binding domain-like"/>
    <property type="match status" value="4"/>
</dbReference>
<dbReference type="Pfam" id="PF13620">
    <property type="entry name" value="CarboxypepD_reg"/>
    <property type="match status" value="4"/>
</dbReference>
<dbReference type="InterPro" id="IPR051417">
    <property type="entry name" value="SDr/BOS_complex"/>
</dbReference>
<accession>A0ABX7PC93</accession>
<dbReference type="InterPro" id="IPR013784">
    <property type="entry name" value="Carb-bd-like_fold"/>
</dbReference>
<dbReference type="SUPFAM" id="SSF50156">
    <property type="entry name" value="PDZ domain-like"/>
    <property type="match status" value="1"/>
</dbReference>
<keyword evidence="5" id="KW-1185">Reference proteome</keyword>
<dbReference type="Gene3D" id="2.30.42.10">
    <property type="match status" value="1"/>
</dbReference>
<evidence type="ECO:0000313" key="4">
    <source>
        <dbReference type="EMBL" id="QSQ28106.1"/>
    </source>
</evidence>
<proteinExistence type="predicted"/>
<feature type="compositionally biased region" description="Basic and acidic residues" evidence="2">
    <location>
        <begin position="63"/>
        <end position="79"/>
    </location>
</feature>